<proteinExistence type="inferred from homology"/>
<dbReference type="Proteomes" id="UP000886595">
    <property type="component" value="Unassembled WGS sequence"/>
</dbReference>
<keyword evidence="3" id="KW-0378">Hydrolase</keyword>
<feature type="compositionally biased region" description="Polar residues" evidence="4">
    <location>
        <begin position="1"/>
        <end position="10"/>
    </location>
</feature>
<evidence type="ECO:0000256" key="2">
    <source>
        <dbReference type="ARBA" id="ARBA00022670"/>
    </source>
</evidence>
<feature type="region of interest" description="Disordered" evidence="4">
    <location>
        <begin position="1"/>
        <end position="74"/>
    </location>
</feature>
<reference evidence="6 7" key="1">
    <citation type="submission" date="2020-02" db="EMBL/GenBank/DDBJ databases">
        <authorList>
            <person name="Ma Q."/>
            <person name="Huang Y."/>
            <person name="Song X."/>
            <person name="Pei D."/>
        </authorList>
    </citation>
    <scope>NUCLEOTIDE SEQUENCE [LARGE SCALE GENOMIC DNA]</scope>
    <source>
        <strain evidence="6">Sxm20200214</strain>
        <tissue evidence="6">Leaf</tissue>
    </source>
</reference>
<keyword evidence="7" id="KW-1185">Reference proteome</keyword>
<dbReference type="PANTHER" id="PTHR48449">
    <property type="entry name" value="DUF1985 DOMAIN-CONTAINING PROTEIN"/>
    <property type="match status" value="1"/>
</dbReference>
<name>A0A8X7V6K9_BRACI</name>
<evidence type="ECO:0000313" key="6">
    <source>
        <dbReference type="EMBL" id="KAG2305325.1"/>
    </source>
</evidence>
<feature type="domain" description="Ubiquitin-like protease family profile" evidence="5">
    <location>
        <begin position="184"/>
        <end position="375"/>
    </location>
</feature>
<feature type="region of interest" description="Disordered" evidence="4">
    <location>
        <begin position="117"/>
        <end position="136"/>
    </location>
</feature>
<dbReference type="OrthoDB" id="1113371at2759"/>
<dbReference type="PROSITE" id="PS50600">
    <property type="entry name" value="ULP_PROTEASE"/>
    <property type="match status" value="1"/>
</dbReference>
<feature type="compositionally biased region" description="Polar residues" evidence="4">
    <location>
        <begin position="117"/>
        <end position="131"/>
    </location>
</feature>
<evidence type="ECO:0000256" key="1">
    <source>
        <dbReference type="ARBA" id="ARBA00005234"/>
    </source>
</evidence>
<evidence type="ECO:0000313" key="7">
    <source>
        <dbReference type="Proteomes" id="UP000886595"/>
    </source>
</evidence>
<dbReference type="GO" id="GO:0006508">
    <property type="term" value="P:proteolysis"/>
    <property type="evidence" value="ECO:0007669"/>
    <property type="project" value="UniProtKB-KW"/>
</dbReference>
<dbReference type="SUPFAM" id="SSF54001">
    <property type="entry name" value="Cysteine proteinases"/>
    <property type="match status" value="1"/>
</dbReference>
<dbReference type="Pfam" id="PF02902">
    <property type="entry name" value="Peptidase_C48"/>
    <property type="match status" value="1"/>
</dbReference>
<dbReference type="InterPro" id="IPR038765">
    <property type="entry name" value="Papain-like_cys_pep_sf"/>
</dbReference>
<dbReference type="InterPro" id="IPR003653">
    <property type="entry name" value="Peptidase_C48_C"/>
</dbReference>
<evidence type="ECO:0000259" key="5">
    <source>
        <dbReference type="PROSITE" id="PS50600"/>
    </source>
</evidence>
<comment type="caution">
    <text evidence="6">The sequence shown here is derived from an EMBL/GenBank/DDBJ whole genome shotgun (WGS) entry which is preliminary data.</text>
</comment>
<comment type="similarity">
    <text evidence="1">Belongs to the peptidase C48 family.</text>
</comment>
<dbReference type="PANTHER" id="PTHR48449:SF1">
    <property type="entry name" value="DUF1985 DOMAIN-CONTAINING PROTEIN"/>
    <property type="match status" value="1"/>
</dbReference>
<protein>
    <recommendedName>
        <fullName evidence="5">Ubiquitin-like protease family profile domain-containing protein</fullName>
    </recommendedName>
</protein>
<dbReference type="AlphaFoldDB" id="A0A8X7V6K9"/>
<dbReference type="EMBL" id="JAAMPC010000007">
    <property type="protein sequence ID" value="KAG2305325.1"/>
    <property type="molecule type" value="Genomic_DNA"/>
</dbReference>
<gene>
    <name evidence="6" type="ORF">Bca52824_033976</name>
</gene>
<dbReference type="Gene3D" id="3.40.395.10">
    <property type="entry name" value="Adenoviral Proteinase, Chain A"/>
    <property type="match status" value="1"/>
</dbReference>
<dbReference type="GO" id="GO:0008234">
    <property type="term" value="F:cysteine-type peptidase activity"/>
    <property type="evidence" value="ECO:0007669"/>
    <property type="project" value="InterPro"/>
</dbReference>
<accession>A0A8X7V6K9</accession>
<organism evidence="6 7">
    <name type="scientific">Brassica carinata</name>
    <name type="common">Ethiopian mustard</name>
    <name type="synonym">Abyssinian cabbage</name>
    <dbReference type="NCBI Taxonomy" id="52824"/>
    <lineage>
        <taxon>Eukaryota</taxon>
        <taxon>Viridiplantae</taxon>
        <taxon>Streptophyta</taxon>
        <taxon>Embryophyta</taxon>
        <taxon>Tracheophyta</taxon>
        <taxon>Spermatophyta</taxon>
        <taxon>Magnoliopsida</taxon>
        <taxon>eudicotyledons</taxon>
        <taxon>Gunneridae</taxon>
        <taxon>Pentapetalae</taxon>
        <taxon>rosids</taxon>
        <taxon>malvids</taxon>
        <taxon>Brassicales</taxon>
        <taxon>Brassicaceae</taxon>
        <taxon>Brassiceae</taxon>
        <taxon>Brassica</taxon>
    </lineage>
</organism>
<feature type="compositionally biased region" description="Basic residues" evidence="4">
    <location>
        <begin position="39"/>
        <end position="50"/>
    </location>
</feature>
<keyword evidence="2" id="KW-0645">Protease</keyword>
<evidence type="ECO:0000256" key="3">
    <source>
        <dbReference type="ARBA" id="ARBA00022801"/>
    </source>
</evidence>
<sequence length="418" mass="47941">MSVDSPPQETSSNGAPPIPLPPASLLSSQSDFFDDRTGRKGHHHRSKKNKADHTATVPNLPAEMPEPSGTPDWLCTPKSPPVIYRSYIYDKKNHPNSPEFHHLLQQGLEIFEHISPEASSQDNPRPTPSHQLSDEERHLAAELIKCPSVPALSILAPLPQTQWDLFFSTLKGNNEALHITPSKFDFSNNFLLEIASPQTWVTTFHMEILMYMLAERHRELLQREQLAFTTPFLASGIQEIWKRFKLIRRKDRFQWDKRLTELVLKPGQKWMEDVITIYTPMCWGEKHWVGLSINLDLGCVEILDPLPSLYSDKKVVKFMEGVLTSLPYLVKKVAKHQQTQFRGLKPFYWKRMEDIYINERSGDCGPVSIKFMELHANGDPAPHMSGITDHAVDDLRKQYAMDIYKTIVIPAYHTLTFP</sequence>
<evidence type="ECO:0000256" key="4">
    <source>
        <dbReference type="SAM" id="MobiDB-lite"/>
    </source>
</evidence>